<dbReference type="Proteomes" id="UP000232638">
    <property type="component" value="Chromosome"/>
</dbReference>
<name>A0A2K8U416_9GAMM</name>
<evidence type="ECO:0000256" key="1">
    <source>
        <dbReference type="SAM" id="SignalP"/>
    </source>
</evidence>
<evidence type="ECO:0000313" key="3">
    <source>
        <dbReference type="Proteomes" id="UP000232638"/>
    </source>
</evidence>
<keyword evidence="1" id="KW-0732">Signal</keyword>
<dbReference type="AlphaFoldDB" id="A0A2K8U416"/>
<evidence type="ECO:0008006" key="4">
    <source>
        <dbReference type="Google" id="ProtNLM"/>
    </source>
</evidence>
<feature type="signal peptide" evidence="1">
    <location>
        <begin position="1"/>
        <end position="17"/>
    </location>
</feature>
<dbReference type="RefSeq" id="WP_100918137.1">
    <property type="nucleotide sequence ID" value="NZ_CP020370.1"/>
</dbReference>
<reference evidence="2 3" key="1">
    <citation type="submission" date="2017-03" db="EMBL/GenBank/DDBJ databases">
        <title>Complete genome sequence of Candidatus 'Thiodictyon syntrophicum' sp. nov. strain Cad16T, a photolithoautotroph purple sulfur bacterium isolated from an alpine meromictic lake.</title>
        <authorList>
            <person name="Luedin S.M."/>
            <person name="Pothier J.F."/>
            <person name="Danza F."/>
            <person name="Storelli N."/>
            <person name="Wittwer M."/>
            <person name="Tonolla M."/>
        </authorList>
    </citation>
    <scope>NUCLEOTIDE SEQUENCE [LARGE SCALE GENOMIC DNA]</scope>
    <source>
        <strain evidence="2 3">Cad16T</strain>
    </source>
</reference>
<feature type="chain" id="PRO_5014953338" description="DUF4136 domain-containing protein" evidence="1">
    <location>
        <begin position="18"/>
        <end position="144"/>
    </location>
</feature>
<organism evidence="2 3">
    <name type="scientific">Candidatus Thiodictyon syntrophicum</name>
    <dbReference type="NCBI Taxonomy" id="1166950"/>
    <lineage>
        <taxon>Bacteria</taxon>
        <taxon>Pseudomonadati</taxon>
        <taxon>Pseudomonadota</taxon>
        <taxon>Gammaproteobacteria</taxon>
        <taxon>Chromatiales</taxon>
        <taxon>Chromatiaceae</taxon>
        <taxon>Thiodictyon</taxon>
    </lineage>
</organism>
<keyword evidence="3" id="KW-1185">Reference proteome</keyword>
<accession>A0A2K8U416</accession>
<dbReference type="PROSITE" id="PS51257">
    <property type="entry name" value="PROKAR_LIPOPROTEIN"/>
    <property type="match status" value="1"/>
</dbReference>
<proteinExistence type="predicted"/>
<dbReference type="KEGG" id="tsy:THSYN_04790"/>
<gene>
    <name evidence="2" type="ORF">THSYN_04790</name>
</gene>
<evidence type="ECO:0000313" key="2">
    <source>
        <dbReference type="EMBL" id="AUB80336.1"/>
    </source>
</evidence>
<dbReference type="EMBL" id="CP020370">
    <property type="protein sequence ID" value="AUB80336.1"/>
    <property type="molecule type" value="Genomic_DNA"/>
</dbReference>
<protein>
    <recommendedName>
        <fullName evidence="4">DUF4136 domain-containing protein</fullName>
    </recommendedName>
</protein>
<sequence>MKRALCMLCVVLLSACAGGPPADTSSGNLEITVAHIRRDCARELVTNAIVSRGYQIASQDDYQVIARRIRPGRAFENNREERLTVLFLAQPALSALKIIVYANLVTHFGTPFESFDPIRPTQIKQEHLDVVRADIQRNCPVWRR</sequence>